<evidence type="ECO:0000256" key="2">
    <source>
        <dbReference type="ARBA" id="ARBA00004141"/>
    </source>
</evidence>
<dbReference type="GeneID" id="92179736"/>
<gene>
    <name evidence="10" type="ORF">IAR55_002478</name>
</gene>
<feature type="region of interest" description="Disordered" evidence="9">
    <location>
        <begin position="1"/>
        <end position="50"/>
    </location>
</feature>
<comment type="function">
    <text evidence="1 8">Probably involved in transport through the plasma membrane.</text>
</comment>
<evidence type="ECO:0000313" key="11">
    <source>
        <dbReference type="Proteomes" id="UP001388673"/>
    </source>
</evidence>
<evidence type="ECO:0000256" key="6">
    <source>
        <dbReference type="ARBA" id="ARBA00022989"/>
    </source>
</evidence>
<evidence type="ECO:0000256" key="1">
    <source>
        <dbReference type="ARBA" id="ARBA00002957"/>
    </source>
</evidence>
<comment type="subcellular location">
    <subcellularLocation>
        <location evidence="8">Cell membrane</location>
        <topology evidence="8">Multi-pass membrane protein</topology>
    </subcellularLocation>
    <subcellularLocation>
        <location evidence="2">Membrane</location>
        <topology evidence="2">Multi-pass membrane protein</topology>
    </subcellularLocation>
</comment>
<comment type="caution">
    <text evidence="10">The sequence shown here is derived from an EMBL/GenBank/DDBJ whole genome shotgun (WGS) entry which is preliminary data.</text>
</comment>
<name>A0AAW0Z0S5_9TREE</name>
<dbReference type="Proteomes" id="UP001388673">
    <property type="component" value="Unassembled WGS sequence"/>
</dbReference>
<feature type="transmembrane region" description="Helical" evidence="8">
    <location>
        <begin position="212"/>
        <end position="239"/>
    </location>
</feature>
<evidence type="ECO:0000256" key="9">
    <source>
        <dbReference type="SAM" id="MobiDB-lite"/>
    </source>
</evidence>
<feature type="transmembrane region" description="Helical" evidence="8">
    <location>
        <begin position="384"/>
        <end position="408"/>
    </location>
</feature>
<keyword evidence="11" id="KW-1185">Reference proteome</keyword>
<feature type="transmembrane region" description="Helical" evidence="8">
    <location>
        <begin position="317"/>
        <end position="337"/>
    </location>
</feature>
<feature type="transmembrane region" description="Helical" evidence="8">
    <location>
        <begin position="251"/>
        <end position="273"/>
    </location>
</feature>
<feature type="transmembrane region" description="Helical" evidence="8">
    <location>
        <begin position="142"/>
        <end position="162"/>
    </location>
</feature>
<feature type="compositionally biased region" description="Basic and acidic residues" evidence="9">
    <location>
        <begin position="1"/>
        <end position="10"/>
    </location>
</feature>
<keyword evidence="6 8" id="KW-1133">Transmembrane helix</keyword>
<evidence type="ECO:0000256" key="4">
    <source>
        <dbReference type="ARBA" id="ARBA00015388"/>
    </source>
</evidence>
<dbReference type="PANTHER" id="PTHR12385">
    <property type="entry name" value="CHOLINE TRANSPORTER-LIKE (SLC FAMILY 44)"/>
    <property type="match status" value="1"/>
</dbReference>
<feature type="transmembrane region" description="Helical" evidence="8">
    <location>
        <begin position="115"/>
        <end position="136"/>
    </location>
</feature>
<evidence type="ECO:0000313" key="10">
    <source>
        <dbReference type="EMBL" id="KAK8861655.1"/>
    </source>
</evidence>
<feature type="transmembrane region" description="Helical" evidence="8">
    <location>
        <begin position="420"/>
        <end position="444"/>
    </location>
</feature>
<evidence type="ECO:0000256" key="5">
    <source>
        <dbReference type="ARBA" id="ARBA00022692"/>
    </source>
</evidence>
<dbReference type="AlphaFoldDB" id="A0AAW0Z0S5"/>
<evidence type="ECO:0000256" key="7">
    <source>
        <dbReference type="ARBA" id="ARBA00023136"/>
    </source>
</evidence>
<accession>A0AAW0Z0S5</accession>
<reference evidence="10 11" key="1">
    <citation type="journal article" date="2024" name="bioRxiv">
        <title>Comparative genomics of Cryptococcus and Kwoniella reveals pathogenesis evolution and contrasting karyotype dynamics via intercentromeric recombination or chromosome fusion.</title>
        <authorList>
            <person name="Coelho M.A."/>
            <person name="David-Palma M."/>
            <person name="Shea T."/>
            <person name="Bowers K."/>
            <person name="McGinley-Smith S."/>
            <person name="Mohammad A.W."/>
            <person name="Gnirke A."/>
            <person name="Yurkov A.M."/>
            <person name="Nowrousian M."/>
            <person name="Sun S."/>
            <person name="Cuomo C.A."/>
            <person name="Heitman J."/>
        </authorList>
    </citation>
    <scope>NUCLEOTIDE SEQUENCE [LARGE SCALE GENOMIC DNA]</scope>
    <source>
        <strain evidence="10 11">CBS 13917</strain>
    </source>
</reference>
<evidence type="ECO:0000256" key="3">
    <source>
        <dbReference type="ARBA" id="ARBA00007168"/>
    </source>
</evidence>
<feature type="transmembrane region" description="Helical" evidence="8">
    <location>
        <begin position="169"/>
        <end position="186"/>
    </location>
</feature>
<protein>
    <recommendedName>
        <fullName evidence="4 8">Protein PNS1</fullName>
    </recommendedName>
</protein>
<feature type="transmembrane region" description="Helical" evidence="8">
    <location>
        <begin position="279"/>
        <end position="296"/>
    </location>
</feature>
<dbReference type="Pfam" id="PF04515">
    <property type="entry name" value="Choline_transpo"/>
    <property type="match status" value="2"/>
</dbReference>
<dbReference type="InterPro" id="IPR007603">
    <property type="entry name" value="Choline_transptr-like"/>
</dbReference>
<feature type="compositionally biased region" description="Basic and acidic residues" evidence="9">
    <location>
        <begin position="28"/>
        <end position="39"/>
    </location>
</feature>
<keyword evidence="5 8" id="KW-0812">Transmembrane</keyword>
<dbReference type="GO" id="GO:0005886">
    <property type="term" value="C:plasma membrane"/>
    <property type="evidence" value="ECO:0007669"/>
    <property type="project" value="UniProtKB-SubCell"/>
</dbReference>
<dbReference type="EMBL" id="JBCAWK010000004">
    <property type="protein sequence ID" value="KAK8861655.1"/>
    <property type="molecule type" value="Genomic_DNA"/>
</dbReference>
<keyword evidence="7 8" id="KW-0472">Membrane</keyword>
<sequence length="515" mass="56947">MSDKDLKRLSNAETFVGGHEPLPSSLEVPREDRQPHPEEEAAQSKQPKPSFWSRCHDRWALVLFLLSVLIYTVLSVYTIYCFVTDYKDETDTSLRLPMNGTATVDYNEALNIQSAWMFAGATGIAIALSLGLLLFVRHFPSVVIYIAPSVAVIYMVGSSVGCFMMHQPAFGIISALVAALVILAMIKNNGRIELAKDLMITANLAASKHWSVFWTVIAGLIVQGLNTLWNVFTFVTVFLRFEPWQKQCAQGVYCSGLITWILLIFVVLEYIWISGVINNVTLAVMAGGPYSNWWYGTDSKTKSESVWALKKAAGTSLGSIAFGSLLVVFVEIIHFILKTLTGGDSSVERFKIGYIQGGREIFRLFGKGRSLKNKGLGALLNDSIVGSSLTFACLGNAILCAGFTYLYMTAIDGTMKIDHWWDWLILLYSFLIGISIGLVLTSAIEAGVSTIFVCMDKDPGKLKDHNPQFYAKFGPGGRYQDYNVDIYPELKDAPVFNESARAKGDNQVANVYLNQ</sequence>
<dbReference type="KEGG" id="kne:92179736"/>
<organism evidence="10 11">
    <name type="scientific">Kwoniella newhampshirensis</name>
    <dbReference type="NCBI Taxonomy" id="1651941"/>
    <lineage>
        <taxon>Eukaryota</taxon>
        <taxon>Fungi</taxon>
        <taxon>Dikarya</taxon>
        <taxon>Basidiomycota</taxon>
        <taxon>Agaricomycotina</taxon>
        <taxon>Tremellomycetes</taxon>
        <taxon>Tremellales</taxon>
        <taxon>Cryptococcaceae</taxon>
        <taxon>Kwoniella</taxon>
    </lineage>
</organism>
<proteinExistence type="inferred from homology"/>
<dbReference type="RefSeq" id="XP_066804280.1">
    <property type="nucleotide sequence ID" value="XM_066945591.1"/>
</dbReference>
<feature type="transmembrane region" description="Helical" evidence="8">
    <location>
        <begin position="59"/>
        <end position="83"/>
    </location>
</feature>
<dbReference type="GO" id="GO:0022857">
    <property type="term" value="F:transmembrane transporter activity"/>
    <property type="evidence" value="ECO:0007669"/>
    <property type="project" value="UniProtKB-UniRule"/>
</dbReference>
<comment type="similarity">
    <text evidence="3 8">Belongs to the CTL (choline transporter-like) family.</text>
</comment>
<evidence type="ECO:0000256" key="8">
    <source>
        <dbReference type="RuleBase" id="RU368066"/>
    </source>
</evidence>
<dbReference type="PANTHER" id="PTHR12385:SF4">
    <property type="entry name" value="PROTEIN PNS1"/>
    <property type="match status" value="1"/>
</dbReference>